<evidence type="ECO:0000313" key="3">
    <source>
        <dbReference type="EMBL" id="JAQ03254.1"/>
    </source>
</evidence>
<proteinExistence type="predicted"/>
<reference evidence="3" key="3">
    <citation type="journal article" date="2016" name="Gigascience">
        <title>De novo construction of an expanded transcriptome assembly for the western tarnished plant bug, Lygus hesperus.</title>
        <authorList>
            <person name="Tassone E.E."/>
            <person name="Geib S.M."/>
            <person name="Hall B."/>
            <person name="Fabrick J.A."/>
            <person name="Brent C.S."/>
            <person name="Hull J.J."/>
        </authorList>
    </citation>
    <scope>NUCLEOTIDE SEQUENCE</scope>
</reference>
<protein>
    <submittedName>
        <fullName evidence="2">Phospholipid-transporting ATPase DNF1</fullName>
    </submittedName>
</protein>
<gene>
    <name evidence="2" type="primary">DNF1</name>
    <name evidence="2" type="ORF">CM83_25898</name>
    <name evidence="3" type="ORF">g.20500</name>
</gene>
<evidence type="ECO:0000313" key="2">
    <source>
        <dbReference type="EMBL" id="JAG19985.1"/>
    </source>
</evidence>
<accession>A0A0A9XSA3</accession>
<organism evidence="2">
    <name type="scientific">Lygus hesperus</name>
    <name type="common">Western plant bug</name>
    <dbReference type="NCBI Taxonomy" id="30085"/>
    <lineage>
        <taxon>Eukaryota</taxon>
        <taxon>Metazoa</taxon>
        <taxon>Ecdysozoa</taxon>
        <taxon>Arthropoda</taxon>
        <taxon>Hexapoda</taxon>
        <taxon>Insecta</taxon>
        <taxon>Pterygota</taxon>
        <taxon>Neoptera</taxon>
        <taxon>Paraneoptera</taxon>
        <taxon>Hemiptera</taxon>
        <taxon>Heteroptera</taxon>
        <taxon>Panheteroptera</taxon>
        <taxon>Cimicomorpha</taxon>
        <taxon>Miridae</taxon>
        <taxon>Mirini</taxon>
        <taxon>Lygus</taxon>
    </lineage>
</organism>
<dbReference type="EMBL" id="GDHC01015375">
    <property type="protein sequence ID" value="JAQ03254.1"/>
    <property type="molecule type" value="Transcribed_RNA"/>
</dbReference>
<reference evidence="2" key="1">
    <citation type="journal article" date="2014" name="PLoS ONE">
        <title>Transcriptome-Based Identification of ABC Transporters in the Western Tarnished Plant Bug Lygus hesperus.</title>
        <authorList>
            <person name="Hull J.J."/>
            <person name="Chaney K."/>
            <person name="Geib S.M."/>
            <person name="Fabrick J.A."/>
            <person name="Brent C.S."/>
            <person name="Walsh D."/>
            <person name="Lavine L.C."/>
        </authorList>
    </citation>
    <scope>NUCLEOTIDE SEQUENCE</scope>
</reference>
<evidence type="ECO:0000256" key="1">
    <source>
        <dbReference type="SAM" id="MobiDB-lite"/>
    </source>
</evidence>
<sequence length="131" mass="14783">MLPLQINNTAIDHTFVQVRLLAFASSLRRKAHVPVSPVSPIIQVEQNNSHDSNYKAVGNTRDSELVTSPKQTKNKYNINSTDNRREDDRIQYNNSSLPIQSAAIGHLSSANVHANKPHQAQHHHQQHQLEQ</sequence>
<feature type="region of interest" description="Disordered" evidence="1">
    <location>
        <begin position="46"/>
        <end position="87"/>
    </location>
</feature>
<feature type="compositionally biased region" description="Polar residues" evidence="1">
    <location>
        <begin position="65"/>
        <end position="81"/>
    </location>
</feature>
<dbReference type="AlphaFoldDB" id="A0A0A9XSA3"/>
<reference evidence="2" key="2">
    <citation type="submission" date="2014-07" db="EMBL/GenBank/DDBJ databases">
        <authorList>
            <person name="Hull J."/>
        </authorList>
    </citation>
    <scope>NUCLEOTIDE SEQUENCE</scope>
</reference>
<name>A0A0A9XSA3_LYGHE</name>
<dbReference type="EMBL" id="GBHO01023619">
    <property type="protein sequence ID" value="JAG19985.1"/>
    <property type="molecule type" value="Transcribed_RNA"/>
</dbReference>